<dbReference type="Proteomes" id="UP001551482">
    <property type="component" value="Unassembled WGS sequence"/>
</dbReference>
<evidence type="ECO:0000256" key="1">
    <source>
        <dbReference type="ARBA" id="ARBA00022801"/>
    </source>
</evidence>
<protein>
    <recommendedName>
        <fullName evidence="2">RNA 2',3'-cyclic phosphodiesterase</fullName>
        <shortName evidence="2">RNA 2',3'-CPDase</shortName>
        <ecNumber evidence="2">3.1.4.58</ecNumber>
    </recommendedName>
</protein>
<gene>
    <name evidence="3" type="primary">thpR</name>
    <name evidence="3" type="ORF">AB0C36_38720</name>
</gene>
<proteinExistence type="inferred from homology"/>
<dbReference type="NCBIfam" id="TIGR02258">
    <property type="entry name" value="2_5_ligase"/>
    <property type="match status" value="1"/>
</dbReference>
<comment type="similarity">
    <text evidence="2">Belongs to the 2H phosphoesterase superfamily. ThpR family.</text>
</comment>
<feature type="short sequence motif" description="HXTX 2" evidence="2">
    <location>
        <begin position="136"/>
        <end position="139"/>
    </location>
</feature>
<dbReference type="Gene3D" id="3.90.1140.10">
    <property type="entry name" value="Cyclic phosphodiesterase"/>
    <property type="match status" value="1"/>
</dbReference>
<dbReference type="EC" id="3.1.4.58" evidence="2"/>
<dbReference type="PANTHER" id="PTHR35561:SF1">
    <property type="entry name" value="RNA 2',3'-CYCLIC PHOSPHODIESTERASE"/>
    <property type="match status" value="1"/>
</dbReference>
<dbReference type="RefSeq" id="WP_358363507.1">
    <property type="nucleotide sequence ID" value="NZ_JBEZFP010000173.1"/>
</dbReference>
<evidence type="ECO:0000313" key="4">
    <source>
        <dbReference type="Proteomes" id="UP001551482"/>
    </source>
</evidence>
<reference evidence="3 4" key="1">
    <citation type="submission" date="2024-06" db="EMBL/GenBank/DDBJ databases">
        <title>The Natural Products Discovery Center: Release of the First 8490 Sequenced Strains for Exploring Actinobacteria Biosynthetic Diversity.</title>
        <authorList>
            <person name="Kalkreuter E."/>
            <person name="Kautsar S.A."/>
            <person name="Yang D."/>
            <person name="Bader C.D."/>
            <person name="Teijaro C.N."/>
            <person name="Fluegel L."/>
            <person name="Davis C.M."/>
            <person name="Simpson J.R."/>
            <person name="Lauterbach L."/>
            <person name="Steele A.D."/>
            <person name="Gui C."/>
            <person name="Meng S."/>
            <person name="Li G."/>
            <person name="Viehrig K."/>
            <person name="Ye F."/>
            <person name="Su P."/>
            <person name="Kiefer A.F."/>
            <person name="Nichols A."/>
            <person name="Cepeda A.J."/>
            <person name="Yan W."/>
            <person name="Fan B."/>
            <person name="Jiang Y."/>
            <person name="Adhikari A."/>
            <person name="Zheng C.-J."/>
            <person name="Schuster L."/>
            <person name="Cowan T.M."/>
            <person name="Smanski M.J."/>
            <person name="Chevrette M.G."/>
            <person name="De Carvalho L.P.S."/>
            <person name="Shen B."/>
        </authorList>
    </citation>
    <scope>NUCLEOTIDE SEQUENCE [LARGE SCALE GENOMIC DNA]</scope>
    <source>
        <strain evidence="3 4">NPDC048946</strain>
    </source>
</reference>
<keyword evidence="1 2" id="KW-0378">Hydrolase</keyword>
<evidence type="ECO:0000256" key="2">
    <source>
        <dbReference type="HAMAP-Rule" id="MF_01940"/>
    </source>
</evidence>
<comment type="catalytic activity">
    <reaction evidence="2">
        <text>a 3'-end 2',3'-cyclophospho-ribonucleotide-RNA + H2O = a 3'-end 2'-phospho-ribonucleotide-RNA + H(+)</text>
        <dbReference type="Rhea" id="RHEA:11828"/>
        <dbReference type="Rhea" id="RHEA-COMP:10464"/>
        <dbReference type="Rhea" id="RHEA-COMP:17353"/>
        <dbReference type="ChEBI" id="CHEBI:15377"/>
        <dbReference type="ChEBI" id="CHEBI:15378"/>
        <dbReference type="ChEBI" id="CHEBI:83064"/>
        <dbReference type="ChEBI" id="CHEBI:173113"/>
        <dbReference type="EC" id="3.1.4.58"/>
    </reaction>
</comment>
<dbReference type="InterPro" id="IPR009097">
    <property type="entry name" value="Cyclic_Pdiesterase"/>
</dbReference>
<comment type="caution">
    <text evidence="3">The sequence shown here is derived from an EMBL/GenBank/DDBJ whole genome shotgun (WGS) entry which is preliminary data.</text>
</comment>
<keyword evidence="4" id="KW-1185">Reference proteome</keyword>
<comment type="function">
    <text evidence="2">Hydrolyzes RNA 2',3'-cyclic phosphodiester to an RNA 2'-phosphomonoester.</text>
</comment>
<feature type="active site" description="Proton acceptor" evidence="2">
    <location>
        <position position="136"/>
    </location>
</feature>
<feature type="active site" description="Proton donor" evidence="2">
    <location>
        <position position="53"/>
    </location>
</feature>
<organism evidence="3 4">
    <name type="scientific">Streptodolium elevatio</name>
    <dbReference type="NCBI Taxonomy" id="3157996"/>
    <lineage>
        <taxon>Bacteria</taxon>
        <taxon>Bacillati</taxon>
        <taxon>Actinomycetota</taxon>
        <taxon>Actinomycetes</taxon>
        <taxon>Kitasatosporales</taxon>
        <taxon>Streptomycetaceae</taxon>
        <taxon>Streptodolium</taxon>
    </lineage>
</organism>
<dbReference type="EMBL" id="JBEZFP010000173">
    <property type="protein sequence ID" value="MEU8139420.1"/>
    <property type="molecule type" value="Genomic_DNA"/>
</dbReference>
<evidence type="ECO:0000313" key="3">
    <source>
        <dbReference type="EMBL" id="MEU8139420.1"/>
    </source>
</evidence>
<dbReference type="Pfam" id="PF13563">
    <property type="entry name" value="2_5_RNA_ligase2"/>
    <property type="match status" value="1"/>
</dbReference>
<dbReference type="PANTHER" id="PTHR35561">
    <property type="entry name" value="RNA 2',3'-CYCLIC PHOSPHODIESTERASE"/>
    <property type="match status" value="1"/>
</dbReference>
<dbReference type="HAMAP" id="MF_01940">
    <property type="entry name" value="RNA_CPDase"/>
    <property type="match status" value="1"/>
</dbReference>
<dbReference type="SUPFAM" id="SSF55144">
    <property type="entry name" value="LigT-like"/>
    <property type="match status" value="1"/>
</dbReference>
<accession>A0ABV3DUJ1</accession>
<feature type="short sequence motif" description="HXTX 1" evidence="2">
    <location>
        <begin position="53"/>
        <end position="56"/>
    </location>
</feature>
<sequence length="201" mass="21640">MADFAEEHEPPATVRLFIAVAPPDDAKAELADALAPVYEAHPRLRRNRIEDWHITLAFLGELPSDVVPALRTALEAVAASHPALELELSGAGHFDDRVLWCGLRGEVAGLHRLASAARAAVAASGVRFDDRPLSPHLTLARARRDNPDGVPQAAAELSGFTGRPWRAERLHLVGSNFGRGPGPIRYRDVASWPLTGGAPPR</sequence>
<name>A0ABV3DUJ1_9ACTN</name>
<dbReference type="InterPro" id="IPR004175">
    <property type="entry name" value="RNA_CPDase"/>
</dbReference>